<reference evidence="6 7" key="1">
    <citation type="submission" date="2022-10" db="EMBL/GenBank/DDBJ databases">
        <title>Roseococcus glaciei nov., sp. nov., isolated from glacier.</title>
        <authorList>
            <person name="Liu Q."/>
            <person name="Xin Y.-H."/>
        </authorList>
    </citation>
    <scope>NUCLEOTIDE SEQUENCE [LARGE SCALE GENOMIC DNA]</scope>
    <source>
        <strain evidence="6 7">MDT2-1-1</strain>
    </source>
</reference>
<dbReference type="Gene3D" id="3.40.50.10310">
    <property type="entry name" value="Creatininase"/>
    <property type="match status" value="1"/>
</dbReference>
<dbReference type="Pfam" id="PF02633">
    <property type="entry name" value="Creatininase"/>
    <property type="match status" value="1"/>
</dbReference>
<proteinExistence type="inferred from homology"/>
<dbReference type="RefSeq" id="WP_301588468.1">
    <property type="nucleotide sequence ID" value="NZ_JAPFQI010000001.1"/>
</dbReference>
<dbReference type="Proteomes" id="UP001526430">
    <property type="component" value="Unassembled WGS sequence"/>
</dbReference>
<evidence type="ECO:0000256" key="3">
    <source>
        <dbReference type="ARBA" id="ARBA00022801"/>
    </source>
</evidence>
<sequence length="257" mass="26844">MDAPTEWMKLTAAELGARAASGALLILPVASLEQHGPHLVTGTDILLAGAVALETARRLRGRGLDSVVAPVVWTGLAEHHMAFGGTVTLDSATFQALLRGIVGSAARAGFRRVLLLNGHGGNSEAIGTAATELAVTFGIRVAGCTYWHLVPEAIAPHLERQLGLMHACEAETSLVWHVLPEGVRQERLPEAHGPMSTRVPGQPSGLLMRRSFREASASGVIGDARVASAEKGERLLASIAEACAEVLANPALWGEAG</sequence>
<protein>
    <submittedName>
        <fullName evidence="6">Creatininase family protein</fullName>
    </submittedName>
</protein>
<keyword evidence="3" id="KW-0378">Hydrolase</keyword>
<keyword evidence="4" id="KW-0862">Zinc</keyword>
<comment type="cofactor">
    <cofactor evidence="1">
        <name>Zn(2+)</name>
        <dbReference type="ChEBI" id="CHEBI:29105"/>
    </cofactor>
</comment>
<evidence type="ECO:0000313" key="7">
    <source>
        <dbReference type="Proteomes" id="UP001526430"/>
    </source>
</evidence>
<dbReference type="InterPro" id="IPR003785">
    <property type="entry name" value="Creatininase/forma_Hydrolase"/>
</dbReference>
<comment type="similarity">
    <text evidence="5">Belongs to the creatininase superfamily.</text>
</comment>
<accession>A0ABT3NSC0</accession>
<dbReference type="InterPro" id="IPR024087">
    <property type="entry name" value="Creatininase-like_sf"/>
</dbReference>
<evidence type="ECO:0000256" key="4">
    <source>
        <dbReference type="ARBA" id="ARBA00022833"/>
    </source>
</evidence>
<keyword evidence="7" id="KW-1185">Reference proteome</keyword>
<dbReference type="EMBL" id="JAPFQI010000001">
    <property type="protein sequence ID" value="MCW8084758.1"/>
    <property type="molecule type" value="Genomic_DNA"/>
</dbReference>
<organism evidence="6 7">
    <name type="scientific">Sabulicella glaciei</name>
    <dbReference type="NCBI Taxonomy" id="2984948"/>
    <lineage>
        <taxon>Bacteria</taxon>
        <taxon>Pseudomonadati</taxon>
        <taxon>Pseudomonadota</taxon>
        <taxon>Alphaproteobacteria</taxon>
        <taxon>Acetobacterales</taxon>
        <taxon>Acetobacteraceae</taxon>
        <taxon>Sabulicella</taxon>
    </lineage>
</organism>
<comment type="caution">
    <text evidence="6">The sequence shown here is derived from an EMBL/GenBank/DDBJ whole genome shotgun (WGS) entry which is preliminary data.</text>
</comment>
<evidence type="ECO:0000256" key="2">
    <source>
        <dbReference type="ARBA" id="ARBA00022723"/>
    </source>
</evidence>
<keyword evidence="2" id="KW-0479">Metal-binding</keyword>
<dbReference type="PANTHER" id="PTHR35005">
    <property type="entry name" value="3-DEHYDRO-SCYLLO-INOSOSE HYDROLASE"/>
    <property type="match status" value="1"/>
</dbReference>
<evidence type="ECO:0000313" key="6">
    <source>
        <dbReference type="EMBL" id="MCW8084758.1"/>
    </source>
</evidence>
<evidence type="ECO:0000256" key="1">
    <source>
        <dbReference type="ARBA" id="ARBA00001947"/>
    </source>
</evidence>
<name>A0ABT3NSC0_9PROT</name>
<dbReference type="SUPFAM" id="SSF102215">
    <property type="entry name" value="Creatininase"/>
    <property type="match status" value="1"/>
</dbReference>
<dbReference type="PANTHER" id="PTHR35005:SF1">
    <property type="entry name" value="2-AMINO-5-FORMYLAMINO-6-RIBOSYLAMINOPYRIMIDIN-4(3H)-ONE 5'-MONOPHOSPHATE DEFORMYLASE"/>
    <property type="match status" value="1"/>
</dbReference>
<evidence type="ECO:0000256" key="5">
    <source>
        <dbReference type="ARBA" id="ARBA00024029"/>
    </source>
</evidence>
<gene>
    <name evidence="6" type="ORF">OF850_03890</name>
</gene>